<feature type="compositionally biased region" description="Polar residues" evidence="3">
    <location>
        <begin position="21"/>
        <end position="34"/>
    </location>
</feature>
<name>A0A1X6MKC2_9APHY</name>
<keyword evidence="6" id="KW-1185">Reference proteome</keyword>
<dbReference type="PANTHER" id="PTHR43364">
    <property type="entry name" value="NADH-SPECIFIC METHYLGLYOXAL REDUCTASE-RELATED"/>
    <property type="match status" value="1"/>
</dbReference>
<protein>
    <recommendedName>
        <fullName evidence="4">NADP-dependent oxidoreductase domain-containing protein</fullName>
    </recommendedName>
</protein>
<dbReference type="InterPro" id="IPR023210">
    <property type="entry name" value="NADP_OxRdtase_dom"/>
</dbReference>
<evidence type="ECO:0000313" key="5">
    <source>
        <dbReference type="EMBL" id="OSX56768.1"/>
    </source>
</evidence>
<gene>
    <name evidence="5" type="ORF">POSPLADRAFT_1062247</name>
</gene>
<keyword evidence="1" id="KW-0560">Oxidoreductase</keyword>
<evidence type="ECO:0000256" key="2">
    <source>
        <dbReference type="ARBA" id="ARBA00038157"/>
    </source>
</evidence>
<dbReference type="EMBL" id="KZ110611">
    <property type="protein sequence ID" value="OSX56768.1"/>
    <property type="molecule type" value="Genomic_DNA"/>
</dbReference>
<evidence type="ECO:0000259" key="4">
    <source>
        <dbReference type="Pfam" id="PF00248"/>
    </source>
</evidence>
<dbReference type="GeneID" id="36326439"/>
<dbReference type="OrthoDB" id="48988at2759"/>
<accession>A0A1X6MKC2</accession>
<dbReference type="InterPro" id="IPR036812">
    <property type="entry name" value="NAD(P)_OxRdtase_dom_sf"/>
</dbReference>
<feature type="domain" description="NADP-dependent oxidoreductase" evidence="4">
    <location>
        <begin position="65"/>
        <end position="209"/>
    </location>
</feature>
<organism evidence="5 6">
    <name type="scientific">Postia placenta MAD-698-R-SB12</name>
    <dbReference type="NCBI Taxonomy" id="670580"/>
    <lineage>
        <taxon>Eukaryota</taxon>
        <taxon>Fungi</taxon>
        <taxon>Dikarya</taxon>
        <taxon>Basidiomycota</taxon>
        <taxon>Agaricomycotina</taxon>
        <taxon>Agaricomycetes</taxon>
        <taxon>Polyporales</taxon>
        <taxon>Adustoporiaceae</taxon>
        <taxon>Rhodonia</taxon>
    </lineage>
</organism>
<dbReference type="SUPFAM" id="SSF51430">
    <property type="entry name" value="NAD(P)-linked oxidoreductase"/>
    <property type="match status" value="1"/>
</dbReference>
<dbReference type="PANTHER" id="PTHR43364:SF2">
    <property type="entry name" value="ARYL-ALCOHOL DEHYDROGENASE AAD10-RELATED"/>
    <property type="match status" value="1"/>
</dbReference>
<feature type="region of interest" description="Disordered" evidence="3">
    <location>
        <begin position="277"/>
        <end position="301"/>
    </location>
</feature>
<dbReference type="Gene3D" id="3.20.20.100">
    <property type="entry name" value="NADP-dependent oxidoreductase domain"/>
    <property type="match status" value="1"/>
</dbReference>
<evidence type="ECO:0000313" key="6">
    <source>
        <dbReference type="Proteomes" id="UP000194127"/>
    </source>
</evidence>
<feature type="region of interest" description="Disordered" evidence="3">
    <location>
        <begin position="1"/>
        <end position="45"/>
    </location>
</feature>
<feature type="compositionally biased region" description="Basic and acidic residues" evidence="3">
    <location>
        <begin position="281"/>
        <end position="291"/>
    </location>
</feature>
<proteinExistence type="inferred from homology"/>
<reference evidence="5 6" key="1">
    <citation type="submission" date="2017-04" db="EMBL/GenBank/DDBJ databases">
        <title>Genome Sequence of the Model Brown-Rot Fungus Postia placenta SB12.</title>
        <authorList>
            <consortium name="DOE Joint Genome Institute"/>
            <person name="Gaskell J."/>
            <person name="Kersten P."/>
            <person name="Larrondo L.F."/>
            <person name="Canessa P."/>
            <person name="Martinez D."/>
            <person name="Hibbett D."/>
            <person name="Schmoll M."/>
            <person name="Kubicek C.P."/>
            <person name="Martinez A.T."/>
            <person name="Yadav J."/>
            <person name="Master E."/>
            <person name="Magnuson J.K."/>
            <person name="James T."/>
            <person name="Yaver D."/>
            <person name="Berka R."/>
            <person name="Labutti K."/>
            <person name="Lipzen A."/>
            <person name="Aerts A."/>
            <person name="Barry K."/>
            <person name="Henrissat B."/>
            <person name="Blanchette R."/>
            <person name="Grigoriev I."/>
            <person name="Cullen D."/>
        </authorList>
    </citation>
    <scope>NUCLEOTIDE SEQUENCE [LARGE SCALE GENOMIC DNA]</scope>
    <source>
        <strain evidence="5 6">MAD-698-R-SB12</strain>
    </source>
</reference>
<dbReference type="AlphaFoldDB" id="A0A1X6MKC2"/>
<dbReference type="STRING" id="670580.A0A1X6MKC2"/>
<comment type="similarity">
    <text evidence="2">Belongs to the aldo/keto reductase family. Aldo/keto reductase 2 subfamily.</text>
</comment>
<dbReference type="GO" id="GO:0016491">
    <property type="term" value="F:oxidoreductase activity"/>
    <property type="evidence" value="ECO:0007669"/>
    <property type="project" value="UniProtKB-KW"/>
</dbReference>
<evidence type="ECO:0000256" key="3">
    <source>
        <dbReference type="SAM" id="MobiDB-lite"/>
    </source>
</evidence>
<dbReference type="RefSeq" id="XP_024333562.1">
    <property type="nucleotide sequence ID" value="XM_024481489.1"/>
</dbReference>
<dbReference type="Pfam" id="PF00248">
    <property type="entry name" value="Aldo_ket_red"/>
    <property type="match status" value="2"/>
</dbReference>
<evidence type="ECO:0000256" key="1">
    <source>
        <dbReference type="ARBA" id="ARBA00023002"/>
    </source>
</evidence>
<dbReference type="InterPro" id="IPR050523">
    <property type="entry name" value="AKR_Detox_Biosynth"/>
</dbReference>
<dbReference type="Proteomes" id="UP000194127">
    <property type="component" value="Unassembled WGS sequence"/>
</dbReference>
<feature type="domain" description="NADP-dependent oxidoreductase" evidence="4">
    <location>
        <begin position="241"/>
        <end position="372"/>
    </location>
</feature>
<sequence>MTSTLQPSKPPPLSPSARSSYTLTRSQNEANMSRPSRFWAPAPPPATKLGRHRRLAPLAGIHVSPICLGAMSIGDQWGQYGMGKMDKDRSFRLLDAFYAAGGNFVDTANAYQDETSERFLGEWMAARGVRDQMVVATKYSTNYKRAADLPQKSTYVGNNMKSLYLSVEASLAKLQTDYIDILYLHWWDWECSIEEVMNGLHHLIAQRKVLYLVRILLAGGDGTAAAAHTVQGSLRHARGAWRILQRKFEREIILMAREEGMALAPCNVLAAGRIRTDEEEERRRETGELGRRTASNEWERTPDQRRVCQALEKVAQEAVFLHSHAVAIAYVMQKTPYVFPIVGGRKVEHLMDNIAALDIALSPAQIAHLEDVLPFDVGFPTSMIGDGPEFIAMYKASGHFDKWPTQQAIRPEE</sequence>